<dbReference type="SUPFAM" id="SSF46934">
    <property type="entry name" value="UBA-like"/>
    <property type="match status" value="1"/>
</dbReference>
<evidence type="ECO:0000256" key="8">
    <source>
        <dbReference type="ARBA" id="ARBA00022553"/>
    </source>
</evidence>
<feature type="compositionally biased region" description="Polar residues" evidence="16">
    <location>
        <begin position="208"/>
        <end position="218"/>
    </location>
</feature>
<keyword evidence="7" id="KW-0963">Cytoplasm</keyword>
<feature type="compositionally biased region" description="Basic and acidic residues" evidence="16">
    <location>
        <begin position="335"/>
        <end position="345"/>
    </location>
</feature>
<evidence type="ECO:0000256" key="5">
    <source>
        <dbReference type="ARBA" id="ARBA00020536"/>
    </source>
</evidence>
<protein>
    <recommendedName>
        <fullName evidence="5">RNA polymerase II degradation factor 1</fullName>
    </recommendedName>
</protein>
<evidence type="ECO:0000313" key="19">
    <source>
        <dbReference type="Proteomes" id="UP000007796"/>
    </source>
</evidence>
<feature type="compositionally biased region" description="Gly residues" evidence="16">
    <location>
        <begin position="14"/>
        <end position="28"/>
    </location>
</feature>
<dbReference type="eggNOG" id="ENOG502S359">
    <property type="taxonomic scope" value="Eukaryota"/>
</dbReference>
<comment type="similarity">
    <text evidence="4">Belongs to the DEF1 family.</text>
</comment>
<keyword evidence="14" id="KW-0234">DNA repair</keyword>
<dbReference type="GO" id="GO:0005737">
    <property type="term" value="C:cytoplasm"/>
    <property type="evidence" value="ECO:0007669"/>
    <property type="project" value="UniProtKB-SubCell"/>
</dbReference>
<feature type="compositionally biased region" description="Low complexity" evidence="16">
    <location>
        <begin position="590"/>
        <end position="610"/>
    </location>
</feature>
<feature type="compositionally biased region" description="Basic and acidic residues" evidence="16">
    <location>
        <begin position="417"/>
        <end position="435"/>
    </location>
</feature>
<feature type="compositionally biased region" description="Polar residues" evidence="16">
    <location>
        <begin position="173"/>
        <end position="190"/>
    </location>
</feature>
<proteinExistence type="inferred from homology"/>
<evidence type="ECO:0000259" key="17">
    <source>
        <dbReference type="Pfam" id="PF02845"/>
    </source>
</evidence>
<evidence type="ECO:0000256" key="15">
    <source>
        <dbReference type="ARBA" id="ARBA00023242"/>
    </source>
</evidence>
<keyword evidence="11" id="KW-0832">Ubl conjugation</keyword>
<feature type="region of interest" description="Disordered" evidence="16">
    <location>
        <begin position="329"/>
        <end position="521"/>
    </location>
</feature>
<dbReference type="PANTHER" id="PTHR16308">
    <property type="entry name" value="UBIQUITIN ASSOCIATED PROTEIN 2-LIKE/LINGERER"/>
    <property type="match status" value="1"/>
</dbReference>
<keyword evidence="12" id="KW-0779">Telomere</keyword>
<evidence type="ECO:0000256" key="4">
    <source>
        <dbReference type="ARBA" id="ARBA00005491"/>
    </source>
</evidence>
<dbReference type="GO" id="GO:0005634">
    <property type="term" value="C:nucleus"/>
    <property type="evidence" value="ECO:0007669"/>
    <property type="project" value="UniProtKB-SubCell"/>
</dbReference>
<feature type="domain" description="CUE" evidence="17">
    <location>
        <begin position="77"/>
        <end position="111"/>
    </location>
</feature>
<feature type="compositionally biased region" description="Polar residues" evidence="16">
    <location>
        <begin position="1"/>
        <end position="10"/>
    </location>
</feature>
<feature type="compositionally biased region" description="Low complexity" evidence="16">
    <location>
        <begin position="903"/>
        <end position="915"/>
    </location>
</feature>
<feature type="region of interest" description="Disordered" evidence="16">
    <location>
        <begin position="534"/>
        <end position="553"/>
    </location>
</feature>
<accession>F0XPD2</accession>
<keyword evidence="6" id="KW-0158">Chromosome</keyword>
<feature type="region of interest" description="Disordered" evidence="16">
    <location>
        <begin position="568"/>
        <end position="615"/>
    </location>
</feature>
<evidence type="ECO:0000256" key="3">
    <source>
        <dbReference type="ARBA" id="ARBA00004574"/>
    </source>
</evidence>
<dbReference type="Proteomes" id="UP000007796">
    <property type="component" value="Unassembled WGS sequence"/>
</dbReference>
<reference evidence="18 19" key="1">
    <citation type="journal article" date="2011" name="Proc. Natl. Acad. Sci. U.S.A.">
        <title>Genome and transcriptome analyses of the mountain pine beetle-fungal symbiont Grosmannia clavigera, a lodgepole pine pathogen.</title>
        <authorList>
            <person name="DiGuistini S."/>
            <person name="Wang Y."/>
            <person name="Liao N.Y."/>
            <person name="Taylor G."/>
            <person name="Tanguay P."/>
            <person name="Feau N."/>
            <person name="Henrissat B."/>
            <person name="Chan S.K."/>
            <person name="Hesse-Orce U."/>
            <person name="Alamouti S.M."/>
            <person name="Tsui C.K.M."/>
            <person name="Docking R.T."/>
            <person name="Levasseur A."/>
            <person name="Haridas S."/>
            <person name="Robertson G."/>
            <person name="Birol I."/>
            <person name="Holt R.A."/>
            <person name="Marra M.A."/>
            <person name="Hamelin R.C."/>
            <person name="Hirst M."/>
            <person name="Jones S.J.M."/>
            <person name="Bohlmann J."/>
            <person name="Breuil C."/>
        </authorList>
    </citation>
    <scope>NUCLEOTIDE SEQUENCE [LARGE SCALE GENOMIC DNA]</scope>
    <source>
        <strain evidence="19">kw1407 / UAMH 11150</strain>
    </source>
</reference>
<evidence type="ECO:0000313" key="18">
    <source>
        <dbReference type="EMBL" id="EFX00372.1"/>
    </source>
</evidence>
<gene>
    <name evidence="18" type="ORF">CMQ_7374</name>
</gene>
<dbReference type="STRING" id="655863.F0XPD2"/>
<feature type="region of interest" description="Disordered" evidence="16">
    <location>
        <begin position="109"/>
        <end position="309"/>
    </location>
</feature>
<dbReference type="HOGENOM" id="CLU_008092_0_0_1"/>
<name>F0XPD2_GROCL</name>
<keyword evidence="9" id="KW-0227">DNA damage</keyword>
<dbReference type="Pfam" id="PF02845">
    <property type="entry name" value="CUE"/>
    <property type="match status" value="1"/>
</dbReference>
<feature type="compositionally biased region" description="Low complexity" evidence="16">
    <location>
        <begin position="346"/>
        <end position="355"/>
    </location>
</feature>
<dbReference type="InParanoid" id="F0XPD2"/>
<dbReference type="EMBL" id="GL629801">
    <property type="protein sequence ID" value="EFX00372.1"/>
    <property type="molecule type" value="Genomic_DNA"/>
</dbReference>
<dbReference type="InterPro" id="IPR009060">
    <property type="entry name" value="UBA-like_sf"/>
</dbReference>
<evidence type="ECO:0000256" key="6">
    <source>
        <dbReference type="ARBA" id="ARBA00022454"/>
    </source>
</evidence>
<feature type="compositionally biased region" description="Low complexity" evidence="16">
    <location>
        <begin position="492"/>
        <end position="507"/>
    </location>
</feature>
<dbReference type="AlphaFoldDB" id="F0XPD2"/>
<evidence type="ECO:0000256" key="11">
    <source>
        <dbReference type="ARBA" id="ARBA00022843"/>
    </source>
</evidence>
<organism evidence="19">
    <name type="scientific">Grosmannia clavigera (strain kw1407 / UAMH 11150)</name>
    <name type="common">Blue stain fungus</name>
    <name type="synonym">Graphiocladiella clavigera</name>
    <dbReference type="NCBI Taxonomy" id="655863"/>
    <lineage>
        <taxon>Eukaryota</taxon>
        <taxon>Fungi</taxon>
        <taxon>Dikarya</taxon>
        <taxon>Ascomycota</taxon>
        <taxon>Pezizomycotina</taxon>
        <taxon>Sordariomycetes</taxon>
        <taxon>Sordariomycetidae</taxon>
        <taxon>Ophiostomatales</taxon>
        <taxon>Ophiostomataceae</taxon>
        <taxon>Leptographium</taxon>
    </lineage>
</organism>
<keyword evidence="8" id="KW-0597">Phosphoprotein</keyword>
<feature type="region of interest" description="Disordered" evidence="16">
    <location>
        <begin position="1"/>
        <end position="56"/>
    </location>
</feature>
<dbReference type="GO" id="GO:0000781">
    <property type="term" value="C:chromosome, telomeric region"/>
    <property type="evidence" value="ECO:0007669"/>
    <property type="project" value="UniProtKB-SubCell"/>
</dbReference>
<feature type="compositionally biased region" description="Low complexity" evidence="16">
    <location>
        <begin position="280"/>
        <end position="291"/>
    </location>
</feature>
<evidence type="ECO:0000256" key="2">
    <source>
        <dbReference type="ARBA" id="ARBA00004496"/>
    </source>
</evidence>
<evidence type="ECO:0000256" key="7">
    <source>
        <dbReference type="ARBA" id="ARBA00022490"/>
    </source>
</evidence>
<dbReference type="RefSeq" id="XP_014169854.1">
    <property type="nucleotide sequence ID" value="XM_014314379.1"/>
</dbReference>
<evidence type="ECO:0000256" key="14">
    <source>
        <dbReference type="ARBA" id="ARBA00023204"/>
    </source>
</evidence>
<evidence type="ECO:0000256" key="13">
    <source>
        <dbReference type="ARBA" id="ARBA00023125"/>
    </source>
</evidence>
<evidence type="ECO:0000256" key="12">
    <source>
        <dbReference type="ARBA" id="ARBA00022895"/>
    </source>
</evidence>
<feature type="compositionally biased region" description="Acidic residues" evidence="16">
    <location>
        <begin position="292"/>
        <end position="302"/>
    </location>
</feature>
<feature type="compositionally biased region" description="Low complexity" evidence="16">
    <location>
        <begin position="842"/>
        <end position="861"/>
    </location>
</feature>
<dbReference type="InterPro" id="IPR051833">
    <property type="entry name" value="TC-DDR_regulator"/>
</dbReference>
<evidence type="ECO:0000256" key="16">
    <source>
        <dbReference type="SAM" id="MobiDB-lite"/>
    </source>
</evidence>
<dbReference type="CDD" id="cd14368">
    <property type="entry name" value="CUE_DEF1_like"/>
    <property type="match status" value="1"/>
</dbReference>
<dbReference type="GO" id="GO:0043130">
    <property type="term" value="F:ubiquitin binding"/>
    <property type="evidence" value="ECO:0007669"/>
    <property type="project" value="InterPro"/>
</dbReference>
<feature type="compositionally biased region" description="Low complexity" evidence="16">
    <location>
        <begin position="219"/>
        <end position="242"/>
    </location>
</feature>
<keyword evidence="15" id="KW-0539">Nucleus</keyword>
<feature type="compositionally biased region" description="Basic and acidic residues" evidence="16">
    <location>
        <begin position="152"/>
        <end position="165"/>
    </location>
</feature>
<keyword evidence="13" id="KW-0238">DNA-binding</keyword>
<comment type="subcellular location">
    <subcellularLocation>
        <location evidence="3">Chromosome</location>
        <location evidence="3">Telomere</location>
    </subcellularLocation>
    <subcellularLocation>
        <location evidence="2">Cytoplasm</location>
    </subcellularLocation>
    <subcellularLocation>
        <location evidence="1">Nucleus</location>
    </subcellularLocation>
</comment>
<evidence type="ECO:0000256" key="1">
    <source>
        <dbReference type="ARBA" id="ARBA00004123"/>
    </source>
</evidence>
<evidence type="ECO:0000256" key="10">
    <source>
        <dbReference type="ARBA" id="ARBA00022786"/>
    </source>
</evidence>
<feature type="region of interest" description="Disordered" evidence="16">
    <location>
        <begin position="842"/>
        <end position="929"/>
    </location>
</feature>
<feature type="compositionally biased region" description="Low complexity" evidence="16">
    <location>
        <begin position="703"/>
        <end position="731"/>
    </location>
</feature>
<dbReference type="InterPro" id="IPR041803">
    <property type="entry name" value="DEF1_CUE"/>
</dbReference>
<feature type="region of interest" description="Disordered" evidence="16">
    <location>
        <begin position="641"/>
        <end position="667"/>
    </location>
</feature>
<dbReference type="GO" id="GO:0006281">
    <property type="term" value="P:DNA repair"/>
    <property type="evidence" value="ECO:0007669"/>
    <property type="project" value="UniProtKB-KW"/>
</dbReference>
<keyword evidence="10" id="KW-0833">Ubl conjugation pathway</keyword>
<evidence type="ECO:0000256" key="9">
    <source>
        <dbReference type="ARBA" id="ARBA00022763"/>
    </source>
</evidence>
<sequence length="982" mass="101744">MSTEPQTRPTPSRGGRGASRGGRGGFGSRGSTRNRDRPAGATNGDAPLKHDDSLAGIEDEGEIGQLKKLYGAKTSLIKEMFTDWSEVDILFALRETDGDENLTVTRIAEGTISQWDEVSKPKKERAKPKPSAAGESAPGSNSRTGRTTGAAERTRGRARTVERGGRTPRGRSAQPTNGTRPEKTQLSVPTEESRAWESNPESNDDSVPPNTTPALTTNEPASTPAPTPKTTAPESTTPAPKTWASMLRQSAAPKPVVKPKETPPVPKPAPETIETPPSQPATAAVASAPTEAEPEPVAEPEEPAQPAVKEEVAIPEVAVPAVAIPDVAVAPSQDKLTESNLERVTDTSTPLTTDTIRSEAADSWDTRGTALAGTSSPAPATQPAVGSLPKNAGSGFATSALKATDRAAVRTPSYSRRVLDQEEAVRMPVNREVDRATVQFGALNFSGGDDDIDGDREEPETRAQPPDDSPTAHPRAALPPAIAPSAVSDTFAAQRPAAPAATASVLPPTGPAGSHTVNVLHAGELQTNTLSAAVPSVPQQAAPSAAQAQSVPAAQPYGRFAQETAFAQKPFDAYGQPAATPPFDSFQNVPASSQPQAQAQQAQAAYSSAPGDYSQYYTSADAQSRVPFNYYNQAYGQHAAQGHQDALQNQRPYGGYPLNDSLNQYPQSNASRFGAAAAGAAAPVVADAQNSGSTTPNPPAPGQPQQAQQPGAVQNGQAQSQQQPQASQYPYNHPYFTSPYYNQYMNQMNQYGSFAQGNFGPYGKGYGNHHPGYGVTPTPYEHNISQASTFAAGSSLHRGAETNSLATGLGEYGRVGSGQPSSYGSGHDGSFGRAGAAAYQAQAGQGFGAPPSQASAQQAGADDLKPYGDPKGATGPSPSLGGARPGSATNTQASQPGLPPPQSSQQGISSYGGYPTHLQGHSGLHGNQSVAGGGYGMSAGANQSHTNNPYGGYGGHGGHGQGFAANSYYANQQQRGWGGNYH</sequence>
<feature type="region of interest" description="Disordered" evidence="16">
    <location>
        <begin position="686"/>
        <end position="733"/>
    </location>
</feature>
<dbReference type="PANTHER" id="PTHR16308:SF13">
    <property type="entry name" value="PROTEIN LINGERER"/>
    <property type="match status" value="1"/>
</dbReference>
<dbReference type="OrthoDB" id="5396806at2759"/>
<dbReference type="InterPro" id="IPR003892">
    <property type="entry name" value="CUE"/>
</dbReference>
<dbReference type="GO" id="GO:0003677">
    <property type="term" value="F:DNA binding"/>
    <property type="evidence" value="ECO:0007669"/>
    <property type="project" value="UniProtKB-KW"/>
</dbReference>
<keyword evidence="19" id="KW-1185">Reference proteome</keyword>
<feature type="compositionally biased region" description="Acidic residues" evidence="16">
    <location>
        <begin position="448"/>
        <end position="458"/>
    </location>
</feature>
<dbReference type="GeneID" id="25980911"/>